<dbReference type="OrthoDB" id="1075501at2"/>
<protein>
    <submittedName>
        <fullName evidence="1">Uncharacterized protein</fullName>
    </submittedName>
</protein>
<reference evidence="1 2" key="1">
    <citation type="submission" date="2019-10" db="EMBL/GenBank/DDBJ databases">
        <title>Prolixibacter strains distinguished by the presence of nitrate reductase genes were adept at nitrate-dependent anaerobic corrosion of metallic iron and carbon steel.</title>
        <authorList>
            <person name="Iino T."/>
            <person name="Shono N."/>
            <person name="Ito K."/>
            <person name="Nakamura R."/>
            <person name="Sueoka K."/>
            <person name="Harayama S."/>
            <person name="Ohkuma M."/>
        </authorList>
    </citation>
    <scope>NUCLEOTIDE SEQUENCE [LARGE SCALE GENOMIC DNA]</scope>
    <source>
        <strain evidence="1 2">JCM 13498</strain>
    </source>
</reference>
<dbReference type="AlphaFoldDB" id="A0A5M4AUP7"/>
<dbReference type="RefSeq" id="WP_025863714.1">
    <property type="nucleotide sequence ID" value="NZ_BLAX01000001.1"/>
</dbReference>
<organism evidence="1 2">
    <name type="scientific">Prolixibacter bellariivorans</name>
    <dbReference type="NCBI Taxonomy" id="314319"/>
    <lineage>
        <taxon>Bacteria</taxon>
        <taxon>Pseudomonadati</taxon>
        <taxon>Bacteroidota</taxon>
        <taxon>Bacteroidia</taxon>
        <taxon>Marinilabiliales</taxon>
        <taxon>Prolixibacteraceae</taxon>
        <taxon>Prolixibacter</taxon>
    </lineage>
</organism>
<evidence type="ECO:0000313" key="1">
    <source>
        <dbReference type="EMBL" id="GET31680.1"/>
    </source>
</evidence>
<accession>A0A5M4AUP7</accession>
<comment type="caution">
    <text evidence="1">The sequence shown here is derived from an EMBL/GenBank/DDBJ whole genome shotgun (WGS) entry which is preliminary data.</text>
</comment>
<evidence type="ECO:0000313" key="2">
    <source>
        <dbReference type="Proteomes" id="UP000391834"/>
    </source>
</evidence>
<keyword evidence="2" id="KW-1185">Reference proteome</keyword>
<name>A0A5M4AUP7_9BACT</name>
<dbReference type="EMBL" id="BLAX01000001">
    <property type="protein sequence ID" value="GET31680.1"/>
    <property type="molecule type" value="Genomic_DNA"/>
</dbReference>
<proteinExistence type="predicted"/>
<gene>
    <name evidence="1" type="ORF">PbJCM13498_05430</name>
</gene>
<sequence>MNIREQLSTIWTREYINQLPSFIKERGFVYSINDTEKDILITGINPSFIDNDDLNSFGFDFQVTLKEKKWNNYWGPIKKIVIDDEKNIDLSNRSAYLDTFYFREKEQKKLKNEILKHTEGIRFLVDQLKITQHIIEDIIKPKIIIVKNRESSAYWGKLSNKKFIWMGYQLDHIQNFVHGELYKISGLIDSKERIAPEINDTNLKDSLILFSEHISKYTKPEKRLTAVIVDGLLRKYYKE</sequence>
<dbReference type="Proteomes" id="UP000391834">
    <property type="component" value="Unassembled WGS sequence"/>
</dbReference>